<evidence type="ECO:0000313" key="1">
    <source>
        <dbReference type="EMBL" id="TLU64295.1"/>
    </source>
</evidence>
<keyword evidence="2" id="KW-1185">Reference proteome</keyword>
<dbReference type="EMBL" id="VCBC01000011">
    <property type="protein sequence ID" value="TLU64295.1"/>
    <property type="molecule type" value="Genomic_DNA"/>
</dbReference>
<sequence length="174" mass="20085">MKETINEQQLQQRIDDLSAEIQPQRDLWQGIERAIEIKSQVQPASEPRASNGNIVRANFQPLAWAASIVLAVILTFNYQSRPEQAPQLTAVEMIEQQYLQEKQNMLVSFGKPNLDTLPDDIRQQFDEIQSARESLLTALEDDPQNADLLNLLKWTQKQELNLLEQLYSPKWQTI</sequence>
<name>A0A5R9IFI1_9GAMM</name>
<organism evidence="1 2">
    <name type="scientific">Thalassotalea litorea</name>
    <dbReference type="NCBI Taxonomy" id="2020715"/>
    <lineage>
        <taxon>Bacteria</taxon>
        <taxon>Pseudomonadati</taxon>
        <taxon>Pseudomonadota</taxon>
        <taxon>Gammaproteobacteria</taxon>
        <taxon>Alteromonadales</taxon>
        <taxon>Colwelliaceae</taxon>
        <taxon>Thalassotalea</taxon>
    </lineage>
</organism>
<gene>
    <name evidence="1" type="ORF">FE810_11870</name>
</gene>
<dbReference type="AlphaFoldDB" id="A0A5R9IFI1"/>
<dbReference type="RefSeq" id="WP_138320278.1">
    <property type="nucleotide sequence ID" value="NZ_VCBC01000011.1"/>
</dbReference>
<dbReference type="OrthoDB" id="6227277at2"/>
<comment type="caution">
    <text evidence="1">The sequence shown here is derived from an EMBL/GenBank/DDBJ whole genome shotgun (WGS) entry which is preliminary data.</text>
</comment>
<evidence type="ECO:0000313" key="2">
    <source>
        <dbReference type="Proteomes" id="UP000307790"/>
    </source>
</evidence>
<dbReference type="Proteomes" id="UP000307790">
    <property type="component" value="Unassembled WGS sequence"/>
</dbReference>
<accession>A0A5R9IFI1</accession>
<reference evidence="1 2" key="1">
    <citation type="submission" date="2019-05" db="EMBL/GenBank/DDBJ databases">
        <title>Genome sequences of Thalassotalea litorea 1K03283.</title>
        <authorList>
            <person name="Zhang D."/>
        </authorList>
    </citation>
    <scope>NUCLEOTIDE SEQUENCE [LARGE SCALE GENOMIC DNA]</scope>
    <source>
        <strain evidence="1 2">MCCC 1K03283</strain>
    </source>
</reference>
<proteinExistence type="predicted"/>
<protein>
    <submittedName>
        <fullName evidence="1">Anti-sigma factor</fullName>
    </submittedName>
</protein>